<protein>
    <submittedName>
        <fullName evidence="1">ATP-grasp fold amidoligase family protein</fullName>
    </submittedName>
</protein>
<evidence type="ECO:0000313" key="1">
    <source>
        <dbReference type="EMBL" id="MDT0682778.1"/>
    </source>
</evidence>
<reference evidence="1 2" key="1">
    <citation type="submission" date="2023-09" db="EMBL/GenBank/DDBJ databases">
        <authorList>
            <person name="Rey-Velasco X."/>
        </authorList>
    </citation>
    <scope>NUCLEOTIDE SEQUENCE [LARGE SCALE GENOMIC DNA]</scope>
    <source>
        <strain evidence="1 2">F158</strain>
    </source>
</reference>
<comment type="caution">
    <text evidence="1">The sequence shown here is derived from an EMBL/GenBank/DDBJ whole genome shotgun (WGS) entry which is preliminary data.</text>
</comment>
<gene>
    <name evidence="1" type="ORF">RM543_08770</name>
</gene>
<dbReference type="Proteomes" id="UP001265259">
    <property type="component" value="Unassembled WGS sequence"/>
</dbReference>
<accession>A0ABU3DGC8</accession>
<keyword evidence="2" id="KW-1185">Reference proteome</keyword>
<dbReference type="Pfam" id="PF14305">
    <property type="entry name" value="ATPgrasp_TupA"/>
    <property type="match status" value="1"/>
</dbReference>
<dbReference type="InterPro" id="IPR029465">
    <property type="entry name" value="ATPgrasp_TupA"/>
</dbReference>
<dbReference type="RefSeq" id="WP_311690658.1">
    <property type="nucleotide sequence ID" value="NZ_JAVRHL010000002.1"/>
</dbReference>
<proteinExistence type="predicted"/>
<name>A0ABU3DGC8_9RHOB</name>
<evidence type="ECO:0000313" key="2">
    <source>
        <dbReference type="Proteomes" id="UP001265259"/>
    </source>
</evidence>
<sequence length="302" mass="34008">MLIPPRPILANRRLYRQHGRLVRKFKEDLGYAPNLARPRTFSEKVQWRKLNDRNPLFRTLADKVAVRDWAADRIGGEEGRALLTECVAVIENAADADVHALPDGVALKSAHASSWNMLVERWTPELRRLAETKLASWTTGYYGAAKSEAAYLEVPRRVLVDRLLYRADGKLADVLKILCFHGRAEALCINQWPDGAAPLDGDGEFYQSFMTPEWAPAGFTTGRPTAPVRPPRPKRLGDALSIAERLSAGIDFVRVDLLATEDELKLSEMTLYPKSGLVPYDPPRWDRLHGDLWTLPQESRSS</sequence>
<dbReference type="EMBL" id="JAVRHL010000002">
    <property type="protein sequence ID" value="MDT0682778.1"/>
    <property type="molecule type" value="Genomic_DNA"/>
</dbReference>
<organism evidence="1 2">
    <name type="scientific">Tropicimonas omnivorans</name>
    <dbReference type="NCBI Taxonomy" id="3075590"/>
    <lineage>
        <taxon>Bacteria</taxon>
        <taxon>Pseudomonadati</taxon>
        <taxon>Pseudomonadota</taxon>
        <taxon>Alphaproteobacteria</taxon>
        <taxon>Rhodobacterales</taxon>
        <taxon>Roseobacteraceae</taxon>
        <taxon>Tropicimonas</taxon>
    </lineage>
</organism>